<keyword evidence="2" id="KW-1185">Reference proteome</keyword>
<comment type="caution">
    <text evidence="1">The sequence shown here is derived from an EMBL/GenBank/DDBJ whole genome shotgun (WGS) entry which is preliminary data.</text>
</comment>
<dbReference type="Proteomes" id="UP001148662">
    <property type="component" value="Unassembled WGS sequence"/>
</dbReference>
<dbReference type="EMBL" id="JANHOG010002526">
    <property type="protein sequence ID" value="KAJ3522538.1"/>
    <property type="molecule type" value="Genomic_DNA"/>
</dbReference>
<reference evidence="1" key="1">
    <citation type="submission" date="2022-07" db="EMBL/GenBank/DDBJ databases">
        <title>Genome Sequence of Phlebia brevispora.</title>
        <authorList>
            <person name="Buettner E."/>
        </authorList>
    </citation>
    <scope>NUCLEOTIDE SEQUENCE</scope>
    <source>
        <strain evidence="1">MPL23</strain>
    </source>
</reference>
<evidence type="ECO:0000313" key="1">
    <source>
        <dbReference type="EMBL" id="KAJ3522538.1"/>
    </source>
</evidence>
<protein>
    <submittedName>
        <fullName evidence="1">Uncharacterized protein</fullName>
    </submittedName>
</protein>
<organism evidence="1 2">
    <name type="scientific">Phlebia brevispora</name>
    <dbReference type="NCBI Taxonomy" id="194682"/>
    <lineage>
        <taxon>Eukaryota</taxon>
        <taxon>Fungi</taxon>
        <taxon>Dikarya</taxon>
        <taxon>Basidiomycota</taxon>
        <taxon>Agaricomycotina</taxon>
        <taxon>Agaricomycetes</taxon>
        <taxon>Polyporales</taxon>
        <taxon>Meruliaceae</taxon>
        <taxon>Phlebia</taxon>
    </lineage>
</organism>
<gene>
    <name evidence="1" type="ORF">NM688_g8860</name>
</gene>
<name>A0ACC1RNJ6_9APHY</name>
<evidence type="ECO:0000313" key="2">
    <source>
        <dbReference type="Proteomes" id="UP001148662"/>
    </source>
</evidence>
<accession>A0ACC1RNJ6</accession>
<proteinExistence type="predicted"/>
<sequence length="147" mass="16372">MKGYAFTCVDCQTQSHQRKCFMFPDGACISTCAPQTLLSIDSDLPAFTGFSLGVIPQVINTEPIASTSQAARHVPRTSAFADDWEEDPVEHIVKNKAVARMLKATGMRTKEDVAAFRRFFMREKQEFIEDNLGVSAFEAVELALLFD</sequence>